<protein>
    <submittedName>
        <fullName evidence="1">Addiction module killer protein</fullName>
    </submittedName>
</protein>
<reference evidence="1 2" key="1">
    <citation type="submission" date="2020-08" db="EMBL/GenBank/DDBJ databases">
        <title>Genomic Encyclopedia of Type Strains, Phase IV (KMG-IV): sequencing the most valuable type-strain genomes for metagenomic binning, comparative biology and taxonomic classification.</title>
        <authorList>
            <person name="Goeker M."/>
        </authorList>
    </citation>
    <scope>NUCLEOTIDE SEQUENCE [LARGE SCALE GENOMIC DNA]</scope>
    <source>
        <strain evidence="1 2">DSM 11490</strain>
    </source>
</reference>
<dbReference type="RefSeq" id="WP_182555800.1">
    <property type="nucleotide sequence ID" value="NZ_BPRF01000010.1"/>
</dbReference>
<dbReference type="Pfam" id="PF05973">
    <property type="entry name" value="Gp49"/>
    <property type="match status" value="1"/>
</dbReference>
<dbReference type="PANTHER" id="PTHR41791:SF1">
    <property type="entry name" value="SSL7039 PROTEIN"/>
    <property type="match status" value="1"/>
</dbReference>
<evidence type="ECO:0000313" key="2">
    <source>
        <dbReference type="Proteomes" id="UP000543554"/>
    </source>
</evidence>
<dbReference type="AlphaFoldDB" id="A0AA40VC12"/>
<proteinExistence type="predicted"/>
<sequence>MPQIFATEIFDAWLLKLRDRMGRTKILTRIDRLQQGNPGVVRSVGEGVQEMKIDFGPGYRVYFVERADGSIVVLLCGGDKDSQSRDITRAKALARTV</sequence>
<dbReference type="EMBL" id="JACJIB010000006">
    <property type="protein sequence ID" value="MBA8914487.1"/>
    <property type="molecule type" value="Genomic_DNA"/>
</dbReference>
<gene>
    <name evidence="1" type="ORF">HNR51_003580</name>
</gene>
<dbReference type="PIRSF" id="PIRSF028744">
    <property type="entry name" value="Addict_mod_HI1419"/>
    <property type="match status" value="1"/>
</dbReference>
<evidence type="ECO:0000313" key="1">
    <source>
        <dbReference type="EMBL" id="MBA8914487.1"/>
    </source>
</evidence>
<dbReference type="NCBIfam" id="TIGR02683">
    <property type="entry name" value="upstrm_HI1419"/>
    <property type="match status" value="1"/>
</dbReference>
<accession>A0AA40VC12</accession>
<dbReference type="InterPro" id="IPR014056">
    <property type="entry name" value="TypeIITA-like_toxin_pred"/>
</dbReference>
<dbReference type="PANTHER" id="PTHR41791">
    <property type="entry name" value="SSL7039 PROTEIN"/>
    <property type="match status" value="1"/>
</dbReference>
<dbReference type="InterPro" id="IPR009241">
    <property type="entry name" value="HigB-like"/>
</dbReference>
<name>A0AA40VC12_9HYPH</name>
<comment type="caution">
    <text evidence="1">The sequence shown here is derived from an EMBL/GenBank/DDBJ whole genome shotgun (WGS) entry which is preliminary data.</text>
</comment>
<keyword evidence="2" id="KW-1185">Reference proteome</keyword>
<organism evidence="1 2">
    <name type="scientific">Methylorubrum thiocyanatum</name>
    <dbReference type="NCBI Taxonomy" id="47958"/>
    <lineage>
        <taxon>Bacteria</taxon>
        <taxon>Pseudomonadati</taxon>
        <taxon>Pseudomonadota</taxon>
        <taxon>Alphaproteobacteria</taxon>
        <taxon>Hyphomicrobiales</taxon>
        <taxon>Methylobacteriaceae</taxon>
        <taxon>Methylorubrum</taxon>
    </lineage>
</organism>
<dbReference type="Proteomes" id="UP000543554">
    <property type="component" value="Unassembled WGS sequence"/>
</dbReference>